<evidence type="ECO:0000256" key="1">
    <source>
        <dbReference type="SAM" id="Phobius"/>
    </source>
</evidence>
<accession>A0ABX0J385</accession>
<dbReference type="Proteomes" id="UP001165962">
    <property type="component" value="Unassembled WGS sequence"/>
</dbReference>
<keyword evidence="1" id="KW-0812">Transmembrane</keyword>
<gene>
    <name evidence="2" type="ORF">G9U52_10640</name>
</gene>
<dbReference type="RefSeq" id="WP_166149136.1">
    <property type="nucleotide sequence ID" value="NZ_JAAOIW010000003.1"/>
</dbReference>
<proteinExistence type="predicted"/>
<protein>
    <submittedName>
        <fullName evidence="2">Uncharacterized protein</fullName>
    </submittedName>
</protein>
<sequence>MSYIRRESEVLCCGREGVVGIMNKFDKQEKRLMIVCLIVVVLLSISMLRKFFT</sequence>
<comment type="caution">
    <text evidence="2">The sequence shown here is derived from an EMBL/GenBank/DDBJ whole genome shotgun (WGS) entry which is preliminary data.</text>
</comment>
<keyword evidence="3" id="KW-1185">Reference proteome</keyword>
<dbReference type="EMBL" id="JAAOIW010000003">
    <property type="protein sequence ID" value="NHN30291.1"/>
    <property type="molecule type" value="Genomic_DNA"/>
</dbReference>
<reference evidence="2" key="1">
    <citation type="submission" date="2020-03" db="EMBL/GenBank/DDBJ databases">
        <title>Draft sequencing of Paenibacilllus sp. S3N08.</title>
        <authorList>
            <person name="Kim D.-U."/>
        </authorList>
    </citation>
    <scope>NUCLEOTIDE SEQUENCE</scope>
    <source>
        <strain evidence="2">S3N08</strain>
    </source>
</reference>
<keyword evidence="1" id="KW-1133">Transmembrane helix</keyword>
<name>A0ABX0J385_9BACL</name>
<keyword evidence="1" id="KW-0472">Membrane</keyword>
<evidence type="ECO:0000313" key="2">
    <source>
        <dbReference type="EMBL" id="NHN30291.1"/>
    </source>
</evidence>
<evidence type="ECO:0000313" key="3">
    <source>
        <dbReference type="Proteomes" id="UP001165962"/>
    </source>
</evidence>
<feature type="transmembrane region" description="Helical" evidence="1">
    <location>
        <begin position="32"/>
        <end position="52"/>
    </location>
</feature>
<organism evidence="2 3">
    <name type="scientific">Paenibacillus agricola</name>
    <dbReference type="NCBI Taxonomy" id="2716264"/>
    <lineage>
        <taxon>Bacteria</taxon>
        <taxon>Bacillati</taxon>
        <taxon>Bacillota</taxon>
        <taxon>Bacilli</taxon>
        <taxon>Bacillales</taxon>
        <taxon>Paenibacillaceae</taxon>
        <taxon>Paenibacillus</taxon>
    </lineage>
</organism>